<protein>
    <recommendedName>
        <fullName evidence="3">Restriction endonuclease</fullName>
    </recommendedName>
</protein>
<reference evidence="1" key="1">
    <citation type="submission" date="2023-06" db="EMBL/GenBank/DDBJ databases">
        <title>Genomic Diversity of Vibrio spp. and Metagenomic Analysis of Pathogens in Florida Gulf Coastal Waters Following Hurricane Ian.</title>
        <authorList>
            <person name="Brumfield K.D."/>
        </authorList>
    </citation>
    <scope>NUCLEOTIDE SEQUENCE</scope>
    <source>
        <strain evidence="1">WBS2B-138</strain>
    </source>
</reference>
<evidence type="ECO:0008006" key="3">
    <source>
        <dbReference type="Google" id="ProtNLM"/>
    </source>
</evidence>
<organism evidence="1 2">
    <name type="scientific">Vibrio parahaemolyticus</name>
    <dbReference type="NCBI Taxonomy" id="670"/>
    <lineage>
        <taxon>Bacteria</taxon>
        <taxon>Pseudomonadati</taxon>
        <taxon>Pseudomonadota</taxon>
        <taxon>Gammaproteobacteria</taxon>
        <taxon>Vibrionales</taxon>
        <taxon>Vibrionaceae</taxon>
        <taxon>Vibrio</taxon>
    </lineage>
</organism>
<evidence type="ECO:0000313" key="2">
    <source>
        <dbReference type="Proteomes" id="UP001253193"/>
    </source>
</evidence>
<evidence type="ECO:0000313" key="1">
    <source>
        <dbReference type="EMBL" id="MDS1824523.1"/>
    </source>
</evidence>
<proteinExistence type="predicted"/>
<comment type="caution">
    <text evidence="1">The sequence shown here is derived from an EMBL/GenBank/DDBJ whole genome shotgun (WGS) entry which is preliminary data.</text>
</comment>
<dbReference type="RefSeq" id="WP_159404085.1">
    <property type="nucleotide sequence ID" value="NZ_CP034285.1"/>
</dbReference>
<dbReference type="Proteomes" id="UP001253193">
    <property type="component" value="Unassembled WGS sequence"/>
</dbReference>
<sequence>MVTGTISGREYTEEDIFDPRVYPRMKEEPLLNDDDCLVVPVRNENAPHFRRVGSPSFGTRLGRDENNPTHDECVQYIFDELNDDERDNVQFSTYVFNDNRQYEEQVIFKPIDGDNYSWFMENDCRTAFSDDTYIKPDLAGRDVAKFSPTSAYPNVILEVIRTHIPDQDTFKKLFELSKCNYHIYFYFIAEGNNSSRINHLRNDGQILTIRVSHYLIGGKLFKNGQEYYSQGENDSFEHWYNYLRNSYFINARENA</sequence>
<dbReference type="EMBL" id="JAUHGG010000029">
    <property type="protein sequence ID" value="MDS1824523.1"/>
    <property type="molecule type" value="Genomic_DNA"/>
</dbReference>
<gene>
    <name evidence="1" type="ORF">QX249_28305</name>
</gene>
<dbReference type="AlphaFoldDB" id="A0AAW8Q7G2"/>
<accession>A0AAW8Q7G2</accession>
<name>A0AAW8Q7G2_VIBPH</name>